<reference evidence="3 4" key="1">
    <citation type="submission" date="2019-12" db="EMBL/GenBank/DDBJ databases">
        <title>Paraburkholderia acidiphila 7Q-K02 sp. nov and Paraburkholderia acidisoli DHF22 sp. nov., two strains isolated from forest soil.</title>
        <authorList>
            <person name="Gao Z."/>
            <person name="Qiu L."/>
        </authorList>
    </citation>
    <scope>NUCLEOTIDE SEQUENCE [LARGE SCALE GENOMIC DNA]</scope>
    <source>
        <strain evidence="3 4">DHF22</strain>
    </source>
</reference>
<dbReference type="KEGG" id="pacs:FAZ98_06840"/>
<dbReference type="Proteomes" id="UP000433577">
    <property type="component" value="Chromosome 1"/>
</dbReference>
<feature type="region of interest" description="Disordered" evidence="1">
    <location>
        <begin position="25"/>
        <end position="123"/>
    </location>
</feature>
<protein>
    <submittedName>
        <fullName evidence="3">Uncharacterized protein</fullName>
    </submittedName>
</protein>
<keyword evidence="4" id="KW-1185">Reference proteome</keyword>
<evidence type="ECO:0000256" key="1">
    <source>
        <dbReference type="SAM" id="MobiDB-lite"/>
    </source>
</evidence>
<evidence type="ECO:0000313" key="3">
    <source>
        <dbReference type="EMBL" id="QGZ61472.1"/>
    </source>
</evidence>
<sequence length="123" mass="11844">MKHRGSLIAFGACCVTALVTATTAIGTRAQDNTGADRPTTAPATQTGGATSGRAAPVPSTAGVSAASATQPGNSRAGPGGANASPSTHSGSTHSTHHAAYAKHNTLSASQPASLPAGRDAKGQ</sequence>
<feature type="compositionally biased region" description="Low complexity" evidence="1">
    <location>
        <begin position="83"/>
        <end position="93"/>
    </location>
</feature>
<feature type="chain" id="PRO_5031504167" evidence="2">
    <location>
        <begin position="22"/>
        <end position="123"/>
    </location>
</feature>
<feature type="signal peptide" evidence="2">
    <location>
        <begin position="1"/>
        <end position="21"/>
    </location>
</feature>
<feature type="compositionally biased region" description="Low complexity" evidence="1">
    <location>
        <begin position="38"/>
        <end position="48"/>
    </location>
</feature>
<dbReference type="AlphaFoldDB" id="A0A7Z2GGN1"/>
<proteinExistence type="predicted"/>
<gene>
    <name evidence="3" type="ORF">FAZ98_06840</name>
</gene>
<name>A0A7Z2GGN1_9BURK</name>
<organism evidence="3 4">
    <name type="scientific">Paraburkholderia acidisoli</name>
    <dbReference type="NCBI Taxonomy" id="2571748"/>
    <lineage>
        <taxon>Bacteria</taxon>
        <taxon>Pseudomonadati</taxon>
        <taxon>Pseudomonadota</taxon>
        <taxon>Betaproteobacteria</taxon>
        <taxon>Burkholderiales</taxon>
        <taxon>Burkholderiaceae</taxon>
        <taxon>Paraburkholderia</taxon>
    </lineage>
</organism>
<dbReference type="RefSeq" id="WP_158950002.1">
    <property type="nucleotide sequence ID" value="NZ_CP046913.1"/>
</dbReference>
<keyword evidence="2" id="KW-0732">Signal</keyword>
<evidence type="ECO:0000313" key="4">
    <source>
        <dbReference type="Proteomes" id="UP000433577"/>
    </source>
</evidence>
<dbReference type="EMBL" id="CP046913">
    <property type="protein sequence ID" value="QGZ61472.1"/>
    <property type="molecule type" value="Genomic_DNA"/>
</dbReference>
<accession>A0A7Z2GGN1</accession>
<evidence type="ECO:0000256" key="2">
    <source>
        <dbReference type="SAM" id="SignalP"/>
    </source>
</evidence>